<dbReference type="Gene3D" id="3.90.550.10">
    <property type="entry name" value="Spore Coat Polysaccharide Biosynthesis Protein SpsA, Chain A"/>
    <property type="match status" value="1"/>
</dbReference>
<proteinExistence type="inferred from homology"/>
<dbReference type="OrthoDB" id="675023at2759"/>
<keyword evidence="9 17" id="KW-0472">Membrane</keyword>
<evidence type="ECO:0000256" key="2">
    <source>
        <dbReference type="ARBA" id="ARBA00007706"/>
    </source>
</evidence>
<feature type="glycosylation site" description="N-linked (GlcNAc...) asparagine" evidence="16">
    <location>
        <position position="299"/>
    </location>
</feature>
<evidence type="ECO:0000313" key="19">
    <source>
        <dbReference type="Proteomes" id="UP000683360"/>
    </source>
</evidence>
<feature type="transmembrane region" description="Helical" evidence="17">
    <location>
        <begin position="21"/>
        <end position="40"/>
    </location>
</feature>
<dbReference type="InterPro" id="IPR029044">
    <property type="entry name" value="Nucleotide-diphossugar_trans"/>
</dbReference>
<comment type="caution">
    <text evidence="18">The sequence shown here is derived from an EMBL/GenBank/DDBJ whole genome shotgun (WGS) entry which is preliminary data.</text>
</comment>
<protein>
    <recommendedName>
        <fullName evidence="3 17">Galactosylgalactosylxylosylprotein 3-beta-glucuronosyltransferase</fullName>
        <ecNumber evidence="3 17">2.4.1.135</ecNumber>
    </recommendedName>
</protein>
<dbReference type="SUPFAM" id="SSF53448">
    <property type="entry name" value="Nucleotide-diphospho-sugar transferases"/>
    <property type="match status" value="1"/>
</dbReference>
<dbReference type="PANTHER" id="PTHR10896:SF65">
    <property type="entry name" value="GALACTOSYLGALACTOSYLXYLOSYLPROTEIN 3-BETA-GLUCURONOSYLTRANSFERASE 3"/>
    <property type="match status" value="1"/>
</dbReference>
<evidence type="ECO:0000256" key="7">
    <source>
        <dbReference type="ARBA" id="ARBA00022968"/>
    </source>
</evidence>
<organism evidence="18 19">
    <name type="scientific">Mytilus edulis</name>
    <name type="common">Blue mussel</name>
    <dbReference type="NCBI Taxonomy" id="6550"/>
    <lineage>
        <taxon>Eukaryota</taxon>
        <taxon>Metazoa</taxon>
        <taxon>Spiralia</taxon>
        <taxon>Lophotrochozoa</taxon>
        <taxon>Mollusca</taxon>
        <taxon>Bivalvia</taxon>
        <taxon>Autobranchia</taxon>
        <taxon>Pteriomorphia</taxon>
        <taxon>Mytilida</taxon>
        <taxon>Mytiloidea</taxon>
        <taxon>Mytilidae</taxon>
        <taxon>Mytilinae</taxon>
        <taxon>Mytilus</taxon>
    </lineage>
</organism>
<keyword evidence="11 14" id="KW-0464">Manganese</keyword>
<evidence type="ECO:0000256" key="11">
    <source>
        <dbReference type="ARBA" id="ARBA00023211"/>
    </source>
</evidence>
<dbReference type="Pfam" id="PF03360">
    <property type="entry name" value="Glyco_transf_43"/>
    <property type="match status" value="1"/>
</dbReference>
<keyword evidence="10 16" id="KW-0325">Glycoprotein</keyword>
<keyword evidence="6 14" id="KW-0479">Metal-binding</keyword>
<dbReference type="FunFam" id="3.90.550.10:FF:000044">
    <property type="entry name" value="Galactosylgalactosylxylosylprotein 3-beta-glucuronosyltransferase"/>
    <property type="match status" value="1"/>
</dbReference>
<evidence type="ECO:0000256" key="8">
    <source>
        <dbReference type="ARBA" id="ARBA00022989"/>
    </source>
</evidence>
<keyword evidence="19" id="KW-1185">Reference proteome</keyword>
<keyword evidence="18" id="KW-0328">Glycosyltransferase</keyword>
<evidence type="ECO:0000256" key="13">
    <source>
        <dbReference type="PIRSR" id="PIRSR605027-1"/>
    </source>
</evidence>
<keyword evidence="8 17" id="KW-1133">Transmembrane helix</keyword>
<evidence type="ECO:0000256" key="14">
    <source>
        <dbReference type="PIRSR" id="PIRSR605027-3"/>
    </source>
</evidence>
<dbReference type="Proteomes" id="UP000683360">
    <property type="component" value="Unassembled WGS sequence"/>
</dbReference>
<evidence type="ECO:0000313" key="18">
    <source>
        <dbReference type="EMBL" id="CAG2231439.1"/>
    </source>
</evidence>
<keyword evidence="7 17" id="KW-0735">Signal-anchor</keyword>
<sequence>MKIETHLKNEIGRLCVKDGTKFNVLCILILSTVLVVLLYMDSQKGIGQRVKQRIYVKSISRQLKGLKELPETSNHPTAVTKSRIKPKVIPLIYTVTPTYYRLTQMADLTRFANTLRNVRRLHWIVVEDWTFTNHNVHDLLHTSNISFTYIAQATRETSNASKGNDQKNSALEWINKNHRFGEPAVVYFADDDNTYDLRLFEEMRYTKKLSMWPVGFSGAMRLEKPIVKDGKVTNFSAWWSNHRVFAVDMAGFAINTNVLWDYYPMRFETIVPAKTCCMAETHFLEQCCTREDIEPKADNCTKVGIYRNRERKMAGFF</sequence>
<dbReference type="GO" id="GO:0015018">
    <property type="term" value="F:galactosylgalactosylxylosylprotein 3-beta-glucuronosyltransferase activity"/>
    <property type="evidence" value="ECO:0007669"/>
    <property type="project" value="UniProtKB-UniRule"/>
</dbReference>
<gene>
    <name evidence="18" type="ORF">MEDL_44227</name>
</gene>
<keyword evidence="17" id="KW-0333">Golgi apparatus</keyword>
<dbReference type="InterPro" id="IPR005027">
    <property type="entry name" value="Glyco_trans_43"/>
</dbReference>
<reference evidence="18" key="1">
    <citation type="submission" date="2021-03" db="EMBL/GenBank/DDBJ databases">
        <authorList>
            <person name="Bekaert M."/>
        </authorList>
    </citation>
    <scope>NUCLEOTIDE SEQUENCE</scope>
</reference>
<keyword evidence="5 17" id="KW-0812">Transmembrane</keyword>
<comment type="cofactor">
    <cofactor evidence="14 17">
        <name>Mn(2+)</name>
        <dbReference type="ChEBI" id="CHEBI:29035"/>
    </cofactor>
</comment>
<evidence type="ECO:0000256" key="6">
    <source>
        <dbReference type="ARBA" id="ARBA00022723"/>
    </source>
</evidence>
<evidence type="ECO:0000256" key="4">
    <source>
        <dbReference type="ARBA" id="ARBA00022679"/>
    </source>
</evidence>
<dbReference type="AlphaFoldDB" id="A0A8S3TII7"/>
<accession>A0A8S3TII7</accession>
<feature type="active site" description="Proton donor/acceptor" evidence="13">
    <location>
        <position position="280"/>
    </location>
</feature>
<dbReference type="EC" id="2.4.1.135" evidence="3 17"/>
<evidence type="ECO:0000256" key="10">
    <source>
        <dbReference type="ARBA" id="ARBA00023180"/>
    </source>
</evidence>
<evidence type="ECO:0000256" key="9">
    <source>
        <dbReference type="ARBA" id="ARBA00023136"/>
    </source>
</evidence>
<evidence type="ECO:0000256" key="1">
    <source>
        <dbReference type="ARBA" id="ARBA00004606"/>
    </source>
</evidence>
<comment type="pathway">
    <text evidence="17">Protein modification; protein glycosylation.</text>
</comment>
<evidence type="ECO:0000256" key="3">
    <source>
        <dbReference type="ARBA" id="ARBA00012641"/>
    </source>
</evidence>
<name>A0A8S3TII7_MYTED</name>
<dbReference type="GO" id="GO:0046872">
    <property type="term" value="F:metal ion binding"/>
    <property type="evidence" value="ECO:0007669"/>
    <property type="project" value="UniProtKB-KW"/>
</dbReference>
<comment type="subcellular location">
    <subcellularLocation>
        <location evidence="17">Golgi apparatus membrane</location>
        <topology evidence="17">Single-pass type II membrane protein</topology>
    </subcellularLocation>
    <subcellularLocation>
        <location evidence="1">Membrane</location>
        <topology evidence="1">Single-pass type II membrane protein</topology>
    </subcellularLocation>
</comment>
<evidence type="ECO:0000256" key="16">
    <source>
        <dbReference type="PIRSR" id="PIRSR605027-6"/>
    </source>
</evidence>
<dbReference type="GO" id="GO:0005975">
    <property type="term" value="P:carbohydrate metabolic process"/>
    <property type="evidence" value="ECO:0007669"/>
    <property type="project" value="TreeGrafter"/>
</dbReference>
<evidence type="ECO:0000256" key="12">
    <source>
        <dbReference type="ARBA" id="ARBA00047979"/>
    </source>
</evidence>
<dbReference type="PANTHER" id="PTHR10896">
    <property type="entry name" value="GALACTOSYLGALACTOSYLXYLOSYLPROTEIN 3-BETA-GLUCURONOSYLTRANSFERASE BETA-1,3-GLUCURONYLTRANSFERASE"/>
    <property type="match status" value="1"/>
</dbReference>
<feature type="binding site" evidence="14">
    <location>
        <position position="192"/>
    </location>
    <ligand>
        <name>Mn(2+)</name>
        <dbReference type="ChEBI" id="CHEBI:29035"/>
    </ligand>
</feature>
<evidence type="ECO:0000256" key="5">
    <source>
        <dbReference type="ARBA" id="ARBA00022692"/>
    </source>
</evidence>
<dbReference type="CDD" id="cd00218">
    <property type="entry name" value="GlcAT-I"/>
    <property type="match status" value="1"/>
</dbReference>
<dbReference type="GO" id="GO:0050650">
    <property type="term" value="P:chondroitin sulfate proteoglycan biosynthetic process"/>
    <property type="evidence" value="ECO:0007669"/>
    <property type="project" value="TreeGrafter"/>
</dbReference>
<feature type="site" description="Interaction with galactose moiety of substrate glycoprotein" evidence="15">
    <location>
        <position position="223"/>
    </location>
</feature>
<comment type="similarity">
    <text evidence="2 17">Belongs to the glycosyltransferase 43 family.</text>
</comment>
<comment type="catalytic activity">
    <reaction evidence="12 17">
        <text>3-O-(beta-D-galactosyl-(1-&gt;3)-beta-D-galactosyl-(1-&gt;4)-beta-D-xylosyl)-L-seryl-[protein] + UDP-alpha-D-glucuronate = 3-O-(beta-D-GlcA-(1-&gt;3)-beta-D-Gal-(1-&gt;3)-beta-D-Gal-(1-&gt;4)-beta-D-Xyl)-L-seryl-[protein] + UDP + H(+)</text>
        <dbReference type="Rhea" id="RHEA:24168"/>
        <dbReference type="Rhea" id="RHEA-COMP:12571"/>
        <dbReference type="Rhea" id="RHEA-COMP:12573"/>
        <dbReference type="ChEBI" id="CHEBI:15378"/>
        <dbReference type="ChEBI" id="CHEBI:58052"/>
        <dbReference type="ChEBI" id="CHEBI:58223"/>
        <dbReference type="ChEBI" id="CHEBI:132090"/>
        <dbReference type="ChEBI" id="CHEBI:132093"/>
        <dbReference type="EC" id="2.4.1.135"/>
    </reaction>
</comment>
<dbReference type="EMBL" id="CAJPWZ010002145">
    <property type="protein sequence ID" value="CAG2231439.1"/>
    <property type="molecule type" value="Genomic_DNA"/>
</dbReference>
<evidence type="ECO:0000256" key="17">
    <source>
        <dbReference type="RuleBase" id="RU363127"/>
    </source>
</evidence>
<evidence type="ECO:0000256" key="15">
    <source>
        <dbReference type="PIRSR" id="PIRSR605027-4"/>
    </source>
</evidence>
<keyword evidence="4 17" id="KW-0808">Transferase</keyword>
<dbReference type="GO" id="GO:0000139">
    <property type="term" value="C:Golgi membrane"/>
    <property type="evidence" value="ECO:0007669"/>
    <property type="project" value="UniProtKB-SubCell"/>
</dbReference>